<accession>A0A3P1B507</accession>
<keyword evidence="4 5" id="KW-0472">Membrane</keyword>
<evidence type="ECO:0000256" key="2">
    <source>
        <dbReference type="ARBA" id="ARBA00022692"/>
    </source>
</evidence>
<evidence type="ECO:0000256" key="4">
    <source>
        <dbReference type="ARBA" id="ARBA00023136"/>
    </source>
</evidence>
<reference evidence="6 7" key="1">
    <citation type="submission" date="2018-11" db="EMBL/GenBank/DDBJ databases">
        <title>Flavobacterium sp. nov., YIM 102796 draft genome.</title>
        <authorList>
            <person name="Li G."/>
            <person name="Jiang Y."/>
        </authorList>
    </citation>
    <scope>NUCLEOTIDE SEQUENCE [LARGE SCALE GENOMIC DNA]</scope>
    <source>
        <strain evidence="6 7">YIM 102796</strain>
    </source>
</reference>
<dbReference type="InterPro" id="IPR032808">
    <property type="entry name" value="DoxX"/>
</dbReference>
<gene>
    <name evidence="6" type="ORF">EG242_03130</name>
</gene>
<feature type="transmembrane region" description="Helical" evidence="5">
    <location>
        <begin position="60"/>
        <end position="77"/>
    </location>
</feature>
<dbReference type="OrthoDB" id="5524812at2"/>
<dbReference type="RefSeq" id="WP_124898465.1">
    <property type="nucleotide sequence ID" value="NZ_RQTJ01000004.1"/>
</dbReference>
<dbReference type="EMBL" id="RQTJ01000004">
    <property type="protein sequence ID" value="RRA96230.1"/>
    <property type="molecule type" value="Genomic_DNA"/>
</dbReference>
<evidence type="ECO:0000256" key="1">
    <source>
        <dbReference type="ARBA" id="ARBA00004141"/>
    </source>
</evidence>
<evidence type="ECO:0000256" key="5">
    <source>
        <dbReference type="SAM" id="Phobius"/>
    </source>
</evidence>
<feature type="transmembrane region" description="Helical" evidence="5">
    <location>
        <begin position="12"/>
        <end position="31"/>
    </location>
</feature>
<feature type="transmembrane region" description="Helical" evidence="5">
    <location>
        <begin position="109"/>
        <end position="127"/>
    </location>
</feature>
<dbReference type="Pfam" id="PF07681">
    <property type="entry name" value="DoxX"/>
    <property type="match status" value="1"/>
</dbReference>
<feature type="transmembrane region" description="Helical" evidence="5">
    <location>
        <begin position="84"/>
        <end position="103"/>
    </location>
</feature>
<feature type="transmembrane region" description="Helical" evidence="5">
    <location>
        <begin position="152"/>
        <end position="172"/>
    </location>
</feature>
<name>A0A3P1B507_9FLAO</name>
<protein>
    <submittedName>
        <fullName evidence="6">DoxX family membrane protein</fullName>
    </submittedName>
</protein>
<sequence length="176" mass="20764">MLKRIKSHTISHYFIITLRFVVGTVFIPSGLLKFQGKRFSTICSEMYQDFFFHELHETGIYWNFLGFCQLLTAFLLFTQRYTTLAALLFTGICTNIFIFTLSANMIDKVVIMSFMMLAAILLILWDFNKFSVLFKNYNHHFDQIQNTKQPSLLMQFVGLILYIVVVVVFLFFDTYY</sequence>
<keyword evidence="3 5" id="KW-1133">Transmembrane helix</keyword>
<proteinExistence type="predicted"/>
<keyword evidence="7" id="KW-1185">Reference proteome</keyword>
<comment type="caution">
    <text evidence="6">The sequence shown here is derived from an EMBL/GenBank/DDBJ whole genome shotgun (WGS) entry which is preliminary data.</text>
</comment>
<evidence type="ECO:0000313" key="6">
    <source>
        <dbReference type="EMBL" id="RRA96230.1"/>
    </source>
</evidence>
<comment type="subcellular location">
    <subcellularLocation>
        <location evidence="1">Membrane</location>
        <topology evidence="1">Multi-pass membrane protein</topology>
    </subcellularLocation>
</comment>
<dbReference type="GO" id="GO:0016020">
    <property type="term" value="C:membrane"/>
    <property type="evidence" value="ECO:0007669"/>
    <property type="project" value="UniProtKB-SubCell"/>
</dbReference>
<evidence type="ECO:0000256" key="3">
    <source>
        <dbReference type="ARBA" id="ARBA00022989"/>
    </source>
</evidence>
<keyword evidence="2 5" id="KW-0812">Transmembrane</keyword>
<evidence type="ECO:0000313" key="7">
    <source>
        <dbReference type="Proteomes" id="UP000268372"/>
    </source>
</evidence>
<dbReference type="AlphaFoldDB" id="A0A3P1B507"/>
<dbReference type="Proteomes" id="UP000268372">
    <property type="component" value="Unassembled WGS sequence"/>
</dbReference>
<organism evidence="6 7">
    <name type="scientific">Paenimyroides viscosum</name>
    <dbReference type="NCBI Taxonomy" id="2488729"/>
    <lineage>
        <taxon>Bacteria</taxon>
        <taxon>Pseudomonadati</taxon>
        <taxon>Bacteroidota</taxon>
        <taxon>Flavobacteriia</taxon>
        <taxon>Flavobacteriales</taxon>
        <taxon>Flavobacteriaceae</taxon>
        <taxon>Paenimyroides</taxon>
    </lineage>
</organism>